<dbReference type="RefSeq" id="WP_262563690.1">
    <property type="nucleotide sequence ID" value="NZ_JAPFCC010000001.1"/>
</dbReference>
<dbReference type="InterPro" id="IPR036397">
    <property type="entry name" value="RNaseH_sf"/>
</dbReference>
<sequence>MSSNILTMDDRKSKLRLAMPQPGKKAKDVKNAMIKLLKPLDKFIKTLTYDNGKEFFEHEAVSKAISRDSYFAKPYHSWERGQNENANGLLRQYFLKSMELDKVTEDQVFSAVDKLNNRPRKCLGFRTPYEVFEELTGVNVRKLMGYALIT</sequence>
<comment type="caution">
    <text evidence="2">The sequence shown here is derived from an EMBL/GenBank/DDBJ whole genome shotgun (WGS) entry which is preliminary data.</text>
</comment>
<reference evidence="2 3" key="1">
    <citation type="submission" date="2022-10" db="EMBL/GenBank/DDBJ databases">
        <title>High-quality genome sequences of two octocoral-associated bacteria, Endozoicomonas euniceicola EF212 and Endozoicomonas gorgoniicola PS125.</title>
        <authorList>
            <person name="Chiou Y.-J."/>
            <person name="Chen Y.-H."/>
        </authorList>
    </citation>
    <scope>NUCLEOTIDE SEQUENCE [LARGE SCALE GENOMIC DNA]</scope>
    <source>
        <strain evidence="2 3">PS125</strain>
    </source>
</reference>
<dbReference type="NCBIfam" id="NF033563">
    <property type="entry name" value="transpos_IS30"/>
    <property type="match status" value="1"/>
</dbReference>
<keyword evidence="3" id="KW-1185">Reference proteome</keyword>
<dbReference type="EMBL" id="JAPFCC010000001">
    <property type="protein sequence ID" value="MCW7553949.1"/>
    <property type="molecule type" value="Genomic_DNA"/>
</dbReference>
<dbReference type="InterPro" id="IPR012337">
    <property type="entry name" value="RNaseH-like_sf"/>
</dbReference>
<evidence type="ECO:0000313" key="3">
    <source>
        <dbReference type="Proteomes" id="UP001209854"/>
    </source>
</evidence>
<accession>A0ABT3MY83</accession>
<name>A0ABT3MY83_9GAMM</name>
<dbReference type="InterPro" id="IPR053392">
    <property type="entry name" value="Transposase_IS30-like"/>
</dbReference>
<feature type="domain" description="Integrase catalytic" evidence="1">
    <location>
        <begin position="1"/>
        <end position="136"/>
    </location>
</feature>
<organism evidence="2 3">
    <name type="scientific">Endozoicomonas gorgoniicola</name>
    <dbReference type="NCBI Taxonomy" id="1234144"/>
    <lineage>
        <taxon>Bacteria</taxon>
        <taxon>Pseudomonadati</taxon>
        <taxon>Pseudomonadota</taxon>
        <taxon>Gammaproteobacteria</taxon>
        <taxon>Oceanospirillales</taxon>
        <taxon>Endozoicomonadaceae</taxon>
        <taxon>Endozoicomonas</taxon>
    </lineage>
</organism>
<proteinExistence type="predicted"/>
<dbReference type="InterPro" id="IPR051917">
    <property type="entry name" value="Transposase-Integrase"/>
</dbReference>
<evidence type="ECO:0000313" key="2">
    <source>
        <dbReference type="EMBL" id="MCW7553949.1"/>
    </source>
</evidence>
<dbReference type="Proteomes" id="UP001209854">
    <property type="component" value="Unassembled WGS sequence"/>
</dbReference>
<dbReference type="SUPFAM" id="SSF53098">
    <property type="entry name" value="Ribonuclease H-like"/>
    <property type="match status" value="1"/>
</dbReference>
<gene>
    <name evidence="2" type="ORF">NX722_15230</name>
</gene>
<protein>
    <submittedName>
        <fullName evidence="2">IS30 family transposase</fullName>
    </submittedName>
</protein>
<dbReference type="PROSITE" id="PS50994">
    <property type="entry name" value="INTEGRASE"/>
    <property type="match status" value="1"/>
</dbReference>
<evidence type="ECO:0000259" key="1">
    <source>
        <dbReference type="PROSITE" id="PS50994"/>
    </source>
</evidence>
<dbReference type="Gene3D" id="3.30.420.10">
    <property type="entry name" value="Ribonuclease H-like superfamily/Ribonuclease H"/>
    <property type="match status" value="1"/>
</dbReference>
<dbReference type="InterPro" id="IPR001584">
    <property type="entry name" value="Integrase_cat-core"/>
</dbReference>
<dbReference type="PANTHER" id="PTHR10948">
    <property type="entry name" value="TRANSPOSASE"/>
    <property type="match status" value="1"/>
</dbReference>
<dbReference type="PANTHER" id="PTHR10948:SF23">
    <property type="entry name" value="TRANSPOSASE INSI FOR INSERTION SEQUENCE ELEMENT IS30A-RELATED"/>
    <property type="match status" value="1"/>
</dbReference>